<evidence type="ECO:0000256" key="7">
    <source>
        <dbReference type="ARBA" id="ARBA00022692"/>
    </source>
</evidence>
<keyword evidence="12" id="KW-1185">Reference proteome</keyword>
<evidence type="ECO:0000313" key="12">
    <source>
        <dbReference type="Proteomes" id="UP000515917"/>
    </source>
</evidence>
<dbReference type="AlphaFoldDB" id="A0A7G3GED1"/>
<dbReference type="Pfam" id="PF04973">
    <property type="entry name" value="NMN_transporter"/>
    <property type="match status" value="1"/>
</dbReference>
<dbReference type="Proteomes" id="UP000515917">
    <property type="component" value="Chromosome"/>
</dbReference>
<protein>
    <recommendedName>
        <fullName evidence="4">Nicotinamide riboside transporter PnuC</fullName>
    </recommendedName>
</protein>
<evidence type="ECO:0000256" key="1">
    <source>
        <dbReference type="ARBA" id="ARBA00002672"/>
    </source>
</evidence>
<evidence type="ECO:0000256" key="3">
    <source>
        <dbReference type="ARBA" id="ARBA00006669"/>
    </source>
</evidence>
<dbReference type="NCBIfam" id="TIGR01528">
    <property type="entry name" value="NMN_trans_PnuC"/>
    <property type="match status" value="1"/>
</dbReference>
<dbReference type="GO" id="GO:0034257">
    <property type="term" value="F:nicotinamide riboside transmembrane transporter activity"/>
    <property type="evidence" value="ECO:0007669"/>
    <property type="project" value="InterPro"/>
</dbReference>
<feature type="transmembrane region" description="Helical" evidence="10">
    <location>
        <begin position="12"/>
        <end position="31"/>
    </location>
</feature>
<sequence length="197" mass="22175">MALPRLNSEPPVLSILEIIGFIASLLGIWLATRSHVLTWPLQLLASLLYVWLFFDAHLFGESLLQFVYAALALYGWWVWKKNATDTSLAISKLTCREWLIVAGGGTLLTLLVTRFQVQFLPTDVPLLDSGIFVFGLLAQWMQARKKIENWPFWIVLDLIAAGVYAYKGLHLTAVLYVILTALAVSGWISWRKELATA</sequence>
<dbReference type="PANTHER" id="PTHR36122:SF2">
    <property type="entry name" value="NICOTINAMIDE RIBOSIDE TRANSPORTER PNUC"/>
    <property type="match status" value="1"/>
</dbReference>
<feature type="transmembrane region" description="Helical" evidence="10">
    <location>
        <begin position="63"/>
        <end position="79"/>
    </location>
</feature>
<keyword evidence="6" id="KW-1003">Cell membrane</keyword>
<dbReference type="GO" id="GO:0005886">
    <property type="term" value="C:plasma membrane"/>
    <property type="evidence" value="ECO:0007669"/>
    <property type="project" value="UniProtKB-SubCell"/>
</dbReference>
<evidence type="ECO:0000256" key="2">
    <source>
        <dbReference type="ARBA" id="ARBA00004651"/>
    </source>
</evidence>
<comment type="similarity">
    <text evidence="3">Belongs to the nicotinamide ribonucleoside (NR) uptake permease (TC 4.B.1) family.</text>
</comment>
<proteinExistence type="inferred from homology"/>
<evidence type="ECO:0000256" key="9">
    <source>
        <dbReference type="ARBA" id="ARBA00023136"/>
    </source>
</evidence>
<evidence type="ECO:0000313" key="11">
    <source>
        <dbReference type="EMBL" id="QBC45484.1"/>
    </source>
</evidence>
<comment type="function">
    <text evidence="1">Required for nicotinamide riboside transport across the inner membrane.</text>
</comment>
<keyword evidence="9 10" id="KW-0472">Membrane</keyword>
<evidence type="ECO:0000256" key="5">
    <source>
        <dbReference type="ARBA" id="ARBA00022448"/>
    </source>
</evidence>
<dbReference type="EMBL" id="CP025781">
    <property type="protein sequence ID" value="QBC45484.1"/>
    <property type="molecule type" value="Genomic_DNA"/>
</dbReference>
<feature type="transmembrane region" description="Helical" evidence="10">
    <location>
        <begin position="173"/>
        <end position="190"/>
    </location>
</feature>
<dbReference type="PANTHER" id="PTHR36122">
    <property type="entry name" value="NICOTINAMIDE RIBOSIDE TRANSPORTER PNUC"/>
    <property type="match status" value="1"/>
</dbReference>
<organism evidence="11 12">
    <name type="scientific">Iodobacter fluviatilis</name>
    <dbReference type="NCBI Taxonomy" id="537"/>
    <lineage>
        <taxon>Bacteria</taxon>
        <taxon>Pseudomonadati</taxon>
        <taxon>Pseudomonadota</taxon>
        <taxon>Betaproteobacteria</taxon>
        <taxon>Neisseriales</taxon>
        <taxon>Chitinibacteraceae</taxon>
        <taxon>Iodobacter</taxon>
    </lineage>
</organism>
<keyword evidence="8 10" id="KW-1133">Transmembrane helix</keyword>
<evidence type="ECO:0000256" key="4">
    <source>
        <dbReference type="ARBA" id="ARBA00017522"/>
    </source>
</evidence>
<dbReference type="KEGG" id="ifl:C1H71_19425"/>
<keyword evidence="5" id="KW-0813">Transport</keyword>
<gene>
    <name evidence="11" type="ORF">C1H71_19425</name>
</gene>
<comment type="subcellular location">
    <subcellularLocation>
        <location evidence="2">Cell membrane</location>
        <topology evidence="2">Multi-pass membrane protein</topology>
    </subcellularLocation>
</comment>
<dbReference type="InterPro" id="IPR006419">
    <property type="entry name" value="NMN_transpt_PnuC"/>
</dbReference>
<evidence type="ECO:0000256" key="10">
    <source>
        <dbReference type="SAM" id="Phobius"/>
    </source>
</evidence>
<feature type="transmembrane region" description="Helical" evidence="10">
    <location>
        <begin position="99"/>
        <end position="117"/>
    </location>
</feature>
<keyword evidence="7 10" id="KW-0812">Transmembrane</keyword>
<accession>A0A7G3GED1</accession>
<reference evidence="11 12" key="1">
    <citation type="submission" date="2018-01" db="EMBL/GenBank/DDBJ databases">
        <title>Genome sequence of Iodobacter sp. strain PCH194 isolated from Indian Trans-Himalaya.</title>
        <authorList>
            <person name="Kumar V."/>
            <person name="Thakur V."/>
            <person name="Kumar S."/>
            <person name="Singh D."/>
        </authorList>
    </citation>
    <scope>NUCLEOTIDE SEQUENCE [LARGE SCALE GENOMIC DNA]</scope>
    <source>
        <strain evidence="11 12">PCH194</strain>
    </source>
</reference>
<name>A0A7G3GED1_9NEIS</name>
<evidence type="ECO:0000256" key="8">
    <source>
        <dbReference type="ARBA" id="ARBA00022989"/>
    </source>
</evidence>
<evidence type="ECO:0000256" key="6">
    <source>
        <dbReference type="ARBA" id="ARBA00022475"/>
    </source>
</evidence>